<proteinExistence type="predicted"/>
<dbReference type="AlphaFoldDB" id="A0A917PDA4"/>
<dbReference type="PROSITE" id="PS51318">
    <property type="entry name" value="TAT"/>
    <property type="match status" value="1"/>
</dbReference>
<dbReference type="EMBL" id="BMQA01000133">
    <property type="protein sequence ID" value="GGJ71535.1"/>
    <property type="molecule type" value="Genomic_DNA"/>
</dbReference>
<evidence type="ECO:0008006" key="5">
    <source>
        <dbReference type="Google" id="ProtNLM"/>
    </source>
</evidence>
<feature type="chain" id="PRO_5037748183" description="Secreted protein" evidence="2">
    <location>
        <begin position="34"/>
        <end position="89"/>
    </location>
</feature>
<gene>
    <name evidence="3" type="ORF">GCM10010121_097710</name>
</gene>
<accession>A0A917PDA4</accession>
<evidence type="ECO:0000313" key="4">
    <source>
        <dbReference type="Proteomes" id="UP000657574"/>
    </source>
</evidence>
<feature type="signal peptide" evidence="2">
    <location>
        <begin position="1"/>
        <end position="33"/>
    </location>
</feature>
<evidence type="ECO:0000313" key="3">
    <source>
        <dbReference type="EMBL" id="GGJ71535.1"/>
    </source>
</evidence>
<dbReference type="InterPro" id="IPR006311">
    <property type="entry name" value="TAT_signal"/>
</dbReference>
<dbReference type="RefSeq" id="WP_189317711.1">
    <property type="nucleotide sequence ID" value="NZ_BMQA01000133.1"/>
</dbReference>
<sequence length="89" mass="9507">MHESRWIRRLPLAAAAAAVLAGGLALPAQTAFAAPQTGATASHPKPHPKPHANASRVNKCNFIHYGDYATFGKPGGVDPKDYYDCYPPH</sequence>
<organism evidence="3 4">
    <name type="scientific">Streptomyces brasiliensis</name>
    <dbReference type="NCBI Taxonomy" id="1954"/>
    <lineage>
        <taxon>Bacteria</taxon>
        <taxon>Bacillati</taxon>
        <taxon>Actinomycetota</taxon>
        <taxon>Actinomycetes</taxon>
        <taxon>Kitasatosporales</taxon>
        <taxon>Streptomycetaceae</taxon>
        <taxon>Streptomyces</taxon>
    </lineage>
</organism>
<evidence type="ECO:0000256" key="2">
    <source>
        <dbReference type="SAM" id="SignalP"/>
    </source>
</evidence>
<reference evidence="3" key="1">
    <citation type="journal article" date="2014" name="Int. J. Syst. Evol. Microbiol.">
        <title>Complete genome sequence of Corynebacterium casei LMG S-19264T (=DSM 44701T), isolated from a smear-ripened cheese.</title>
        <authorList>
            <consortium name="US DOE Joint Genome Institute (JGI-PGF)"/>
            <person name="Walter F."/>
            <person name="Albersmeier A."/>
            <person name="Kalinowski J."/>
            <person name="Ruckert C."/>
        </authorList>
    </citation>
    <scope>NUCLEOTIDE SEQUENCE</scope>
    <source>
        <strain evidence="3">JCM 3086</strain>
    </source>
</reference>
<comment type="caution">
    <text evidence="3">The sequence shown here is derived from an EMBL/GenBank/DDBJ whole genome shotgun (WGS) entry which is preliminary data.</text>
</comment>
<dbReference type="Proteomes" id="UP000657574">
    <property type="component" value="Unassembled WGS sequence"/>
</dbReference>
<evidence type="ECO:0000256" key="1">
    <source>
        <dbReference type="SAM" id="MobiDB-lite"/>
    </source>
</evidence>
<name>A0A917PDA4_9ACTN</name>
<feature type="region of interest" description="Disordered" evidence="1">
    <location>
        <begin position="33"/>
        <end position="54"/>
    </location>
</feature>
<protein>
    <recommendedName>
        <fullName evidence="5">Secreted protein</fullName>
    </recommendedName>
</protein>
<reference evidence="3" key="2">
    <citation type="submission" date="2020-09" db="EMBL/GenBank/DDBJ databases">
        <authorList>
            <person name="Sun Q."/>
            <person name="Ohkuma M."/>
        </authorList>
    </citation>
    <scope>NUCLEOTIDE SEQUENCE</scope>
    <source>
        <strain evidence="3">JCM 3086</strain>
    </source>
</reference>
<keyword evidence="4" id="KW-1185">Reference proteome</keyword>
<keyword evidence="2" id="KW-0732">Signal</keyword>